<dbReference type="AlphaFoldDB" id="A0A834SHA5"/>
<dbReference type="EMBL" id="JAAIUW010000013">
    <property type="protein sequence ID" value="KAF7803517.1"/>
    <property type="molecule type" value="Genomic_DNA"/>
</dbReference>
<keyword evidence="2" id="KW-1185">Reference proteome</keyword>
<proteinExistence type="predicted"/>
<comment type="caution">
    <text evidence="1">The sequence shown here is derived from an EMBL/GenBank/DDBJ whole genome shotgun (WGS) entry which is preliminary data.</text>
</comment>
<evidence type="ECO:0000313" key="2">
    <source>
        <dbReference type="Proteomes" id="UP000634136"/>
    </source>
</evidence>
<evidence type="ECO:0000313" key="1">
    <source>
        <dbReference type="EMBL" id="KAF7803517.1"/>
    </source>
</evidence>
<dbReference type="Proteomes" id="UP000634136">
    <property type="component" value="Unassembled WGS sequence"/>
</dbReference>
<protein>
    <submittedName>
        <fullName evidence="1">Uncharacterized protein</fullName>
    </submittedName>
</protein>
<sequence>MGVVHVSHAHAHAHGLSSVGSTSRTHTDTFWAHTLTTFVLVRCRFSVLSQVTTRLRKDLRTCEMLRARVKPLHSRHVRHPTN</sequence>
<organism evidence="1 2">
    <name type="scientific">Senna tora</name>
    <dbReference type="NCBI Taxonomy" id="362788"/>
    <lineage>
        <taxon>Eukaryota</taxon>
        <taxon>Viridiplantae</taxon>
        <taxon>Streptophyta</taxon>
        <taxon>Embryophyta</taxon>
        <taxon>Tracheophyta</taxon>
        <taxon>Spermatophyta</taxon>
        <taxon>Magnoliopsida</taxon>
        <taxon>eudicotyledons</taxon>
        <taxon>Gunneridae</taxon>
        <taxon>Pentapetalae</taxon>
        <taxon>rosids</taxon>
        <taxon>fabids</taxon>
        <taxon>Fabales</taxon>
        <taxon>Fabaceae</taxon>
        <taxon>Caesalpinioideae</taxon>
        <taxon>Cassia clade</taxon>
        <taxon>Senna</taxon>
    </lineage>
</organism>
<accession>A0A834SHA5</accession>
<reference evidence="1" key="1">
    <citation type="submission" date="2020-09" db="EMBL/GenBank/DDBJ databases">
        <title>Genome-Enabled Discovery of Anthraquinone Biosynthesis in Senna tora.</title>
        <authorList>
            <person name="Kang S.-H."/>
            <person name="Pandey R.P."/>
            <person name="Lee C.-M."/>
            <person name="Sim J.-S."/>
            <person name="Jeong J.-T."/>
            <person name="Choi B.-S."/>
            <person name="Jung M."/>
            <person name="Ginzburg D."/>
            <person name="Zhao K."/>
            <person name="Won S.Y."/>
            <person name="Oh T.-J."/>
            <person name="Yu Y."/>
            <person name="Kim N.-H."/>
            <person name="Lee O.R."/>
            <person name="Lee T.-H."/>
            <person name="Bashyal P."/>
            <person name="Kim T.-S."/>
            <person name="Lee W.-H."/>
            <person name="Kawkins C."/>
            <person name="Kim C.-K."/>
            <person name="Kim J.S."/>
            <person name="Ahn B.O."/>
            <person name="Rhee S.Y."/>
            <person name="Sohng J.K."/>
        </authorList>
    </citation>
    <scope>NUCLEOTIDE SEQUENCE</scope>
    <source>
        <tissue evidence="1">Leaf</tissue>
    </source>
</reference>
<name>A0A834SHA5_9FABA</name>
<gene>
    <name evidence="1" type="ORF">G2W53_042628</name>
</gene>